<dbReference type="STRING" id="4565.A0A3B6I4A5"/>
<protein>
    <recommendedName>
        <fullName evidence="1">KIB1-4 beta-propeller domain-containing protein</fullName>
    </recommendedName>
</protein>
<dbReference type="GeneID" id="123083426"/>
<reference evidence="2" key="2">
    <citation type="submission" date="2018-10" db="UniProtKB">
        <authorList>
            <consortium name="EnsemblPlants"/>
        </authorList>
    </citation>
    <scope>IDENTIFICATION</scope>
</reference>
<gene>
    <name evidence="2" type="primary">LOC123083426</name>
</gene>
<dbReference type="Gramene" id="TraesCS4A02G454600.1">
    <property type="protein sequence ID" value="TraesCS4A02G454600.1.cds1"/>
    <property type="gene ID" value="TraesCS4A02G454600"/>
</dbReference>
<dbReference type="PANTHER" id="PTHR33800:SF21">
    <property type="entry name" value="DUF295 DOMAIN-CONTAINING PROTEIN"/>
    <property type="match status" value="1"/>
</dbReference>
<reference evidence="2" key="1">
    <citation type="submission" date="2018-08" db="EMBL/GenBank/DDBJ databases">
        <authorList>
            <person name="Rossello M."/>
        </authorList>
    </citation>
    <scope>NUCLEOTIDE SEQUENCE [LARGE SCALE GENOMIC DNA]</scope>
    <source>
        <strain evidence="2">cv. Chinese Spring</strain>
    </source>
</reference>
<accession>A0A3B6I4A5</accession>
<feature type="domain" description="KIB1-4 beta-propeller" evidence="1">
    <location>
        <begin position="119"/>
        <end position="345"/>
    </location>
</feature>
<evidence type="ECO:0000313" key="2">
    <source>
        <dbReference type="EnsemblPlants" id="TraesCS4A02G454600.1.cds1"/>
    </source>
</evidence>
<evidence type="ECO:0000259" key="1">
    <source>
        <dbReference type="Pfam" id="PF03478"/>
    </source>
</evidence>
<dbReference type="OrthoDB" id="581467at2759"/>
<dbReference type="OMA" id="AMALWAY"/>
<evidence type="ECO:0000313" key="3">
    <source>
        <dbReference type="Proteomes" id="UP000019116"/>
    </source>
</evidence>
<dbReference type="SUPFAM" id="SSF81383">
    <property type="entry name" value="F-box domain"/>
    <property type="match status" value="1"/>
</dbReference>
<dbReference type="PANTHER" id="PTHR33800">
    <property type="entry name" value="OS06G0113600 PROTEIN"/>
    <property type="match status" value="1"/>
</dbReference>
<dbReference type="InterPro" id="IPR036047">
    <property type="entry name" value="F-box-like_dom_sf"/>
</dbReference>
<dbReference type="Pfam" id="PF03478">
    <property type="entry name" value="Beta-prop_KIB1-4"/>
    <property type="match status" value="1"/>
</dbReference>
<sequence length="394" mass="44097">MQSPSRLSVVSTSVRTDVSELQGWADLPDGPLHSIVALLGSSIDILAFAATCHSWRAAFSSYRSTSNLCTLIPPLLIRPAGPIQGSTLPSFFSEKHSSVPFNSRYMLRIRKVIDVASNNSALRCQIPQETFENMHFAGSSHGHLICCYRGDCLVVDVFTGAVVSPPRLPFSDGYYGGTLTAPLTYPNSHLLVSTQSSLLDWPVGSDSWEDLQIPYGWIYQIVQFNGQFIAMDHGMRIYTLRLAPRLGLREIPTKWCSEIEPESFVQAWLVVCGDDLLMVDHFVHLSSADPVCHRLDMSTEPAKWVKVKTLDNWAIFVGGDERSPPFACARPERWGGRSNNLYYAHHSEPWSVHELRGHVDLSPTSHPNFNWHKRFVPTAMALWAYPSMFYSDGP</sequence>
<dbReference type="InterPro" id="IPR005174">
    <property type="entry name" value="KIB1-4_b-propeller"/>
</dbReference>
<proteinExistence type="predicted"/>
<organism evidence="2">
    <name type="scientific">Triticum aestivum</name>
    <name type="common">Wheat</name>
    <dbReference type="NCBI Taxonomy" id="4565"/>
    <lineage>
        <taxon>Eukaryota</taxon>
        <taxon>Viridiplantae</taxon>
        <taxon>Streptophyta</taxon>
        <taxon>Embryophyta</taxon>
        <taxon>Tracheophyta</taxon>
        <taxon>Spermatophyta</taxon>
        <taxon>Magnoliopsida</taxon>
        <taxon>Liliopsida</taxon>
        <taxon>Poales</taxon>
        <taxon>Poaceae</taxon>
        <taxon>BOP clade</taxon>
        <taxon>Pooideae</taxon>
        <taxon>Triticodae</taxon>
        <taxon>Triticeae</taxon>
        <taxon>Triticinae</taxon>
        <taxon>Triticum</taxon>
    </lineage>
</organism>
<dbReference type="Gramene" id="TraesCS4A03G1138100.1">
    <property type="protein sequence ID" value="TraesCS4A03G1138100.1.CDS1"/>
    <property type="gene ID" value="TraesCS4A03G1138100"/>
</dbReference>
<dbReference type="Proteomes" id="UP000019116">
    <property type="component" value="Chromosome 4A"/>
</dbReference>
<dbReference type="AlphaFoldDB" id="A0A3B6I4A5"/>
<dbReference type="EnsemblPlants" id="TraesCS4A02G454600.1">
    <property type="protein sequence ID" value="TraesCS4A02G454600.1.cds1"/>
    <property type="gene ID" value="TraesCS4A02G454600"/>
</dbReference>
<keyword evidence="3" id="KW-1185">Reference proteome</keyword>
<dbReference type="RefSeq" id="XP_044361410.1">
    <property type="nucleotide sequence ID" value="XM_044505475.1"/>
</dbReference>
<name>A0A3B6I4A5_WHEAT</name>